<comment type="similarity">
    <text evidence="1 6 7">Belongs to the phosphohexose mutase family.</text>
</comment>
<dbReference type="PANTHER" id="PTHR42946">
    <property type="entry name" value="PHOSPHOHEXOSE MUTASE"/>
    <property type="match status" value="1"/>
</dbReference>
<feature type="domain" description="Alpha-D-phosphohexomutase alpha/beta/alpha" evidence="11">
    <location>
        <begin position="157"/>
        <end position="252"/>
    </location>
</feature>
<protein>
    <recommendedName>
        <fullName evidence="6 8">Phosphoglucosamine mutase</fullName>
        <ecNumber evidence="6 8">5.4.2.10</ecNumber>
    </recommendedName>
</protein>
<dbReference type="SUPFAM" id="SSF55957">
    <property type="entry name" value="Phosphoglucomutase, C-terminal domain"/>
    <property type="match status" value="1"/>
</dbReference>
<evidence type="ECO:0000313" key="13">
    <source>
        <dbReference type="EMBL" id="MEC5425825.1"/>
    </source>
</evidence>
<evidence type="ECO:0000256" key="8">
    <source>
        <dbReference type="RuleBase" id="RU004327"/>
    </source>
</evidence>
<dbReference type="SUPFAM" id="SSF53738">
    <property type="entry name" value="Phosphoglucomutase, first 3 domains"/>
    <property type="match status" value="3"/>
</dbReference>
<proteinExistence type="inferred from homology"/>
<dbReference type="Proteomes" id="UP001335737">
    <property type="component" value="Unassembled WGS sequence"/>
</dbReference>
<evidence type="ECO:0000256" key="4">
    <source>
        <dbReference type="ARBA" id="ARBA00022842"/>
    </source>
</evidence>
<evidence type="ECO:0000313" key="14">
    <source>
        <dbReference type="Proteomes" id="UP001335737"/>
    </source>
</evidence>
<evidence type="ECO:0000259" key="10">
    <source>
        <dbReference type="Pfam" id="PF02878"/>
    </source>
</evidence>
<keyword evidence="4 6" id="KW-0460">Magnesium</keyword>
<accession>A0ABU6KKY6</accession>
<evidence type="ECO:0000256" key="1">
    <source>
        <dbReference type="ARBA" id="ARBA00010231"/>
    </source>
</evidence>
<sequence>MGKYFGTDGVRGIANKELTPELAFKLGRFGGYILTKETEKPKILIGRDTRISGQMLEGALIAGLLSIGAEVMRLGVISTPGVAYLTKATSSQAGVMISASHNPVEDNGIKFFGPDGFKLTDAQENEIERLMDSEDKLPRPVGADIGIVNDYFEGGQKYLSFLKDTVDNDFDGIQIALDCAHGSTSSLATHLFADLEADIYSIGSSPDGLNINDGVGSTHPETLQAFVADKGADIGLAFDGDGDRLIAVDEKGNIVDGDQIMFICAKYMNEKGYLRHNTVVSTVMSNLGFYKAVEENGMRSDKTAVGDRYVMEEMRKGGYNLGGEQSGHIIFLDYNTTGDGMLSAIQLVNVMKETGKPLSELAAEMTVFPQVLKNIKVIDRNEALSNPRINSEIEAVEQKLGDLGRVLVRPSGTEPLVRVMVEAPTKEECEKYADQVARVIEDVLGMKE</sequence>
<dbReference type="InterPro" id="IPR006352">
    <property type="entry name" value="GlmM_bact"/>
</dbReference>
<comment type="catalytic activity">
    <reaction evidence="6 8">
        <text>alpha-D-glucosamine 1-phosphate = D-glucosamine 6-phosphate</text>
        <dbReference type="Rhea" id="RHEA:23424"/>
        <dbReference type="ChEBI" id="CHEBI:58516"/>
        <dbReference type="ChEBI" id="CHEBI:58725"/>
        <dbReference type="EC" id="5.4.2.10"/>
    </reaction>
</comment>
<dbReference type="Pfam" id="PF02879">
    <property type="entry name" value="PGM_PMM_II"/>
    <property type="match status" value="1"/>
</dbReference>
<dbReference type="InterPro" id="IPR050060">
    <property type="entry name" value="Phosphoglucosamine_mutase"/>
</dbReference>
<dbReference type="InterPro" id="IPR016055">
    <property type="entry name" value="A-D-PHexomutase_a/b/a-I/II/III"/>
</dbReference>
<dbReference type="Pfam" id="PF02878">
    <property type="entry name" value="PGM_PMM_I"/>
    <property type="match status" value="1"/>
</dbReference>
<keyword evidence="2 6" id="KW-0597">Phosphoprotein</keyword>
<comment type="cofactor">
    <cofactor evidence="6">
        <name>Mg(2+)</name>
        <dbReference type="ChEBI" id="CHEBI:18420"/>
    </cofactor>
    <text evidence="6">Binds 1 Mg(2+) ion per subunit.</text>
</comment>
<feature type="binding site" evidence="6">
    <location>
        <position position="239"/>
    </location>
    <ligand>
        <name>Mg(2+)</name>
        <dbReference type="ChEBI" id="CHEBI:18420"/>
    </ligand>
</feature>
<keyword evidence="5 6" id="KW-0413">Isomerase</keyword>
<evidence type="ECO:0000259" key="9">
    <source>
        <dbReference type="Pfam" id="PF00408"/>
    </source>
</evidence>
<feature type="binding site" evidence="6">
    <location>
        <position position="241"/>
    </location>
    <ligand>
        <name>Mg(2+)</name>
        <dbReference type="ChEBI" id="CHEBI:18420"/>
    </ligand>
</feature>
<evidence type="ECO:0000256" key="2">
    <source>
        <dbReference type="ARBA" id="ARBA00022553"/>
    </source>
</evidence>
<keyword evidence="3 6" id="KW-0479">Metal-binding</keyword>
<dbReference type="InterPro" id="IPR005843">
    <property type="entry name" value="A-D-PHexomutase_C"/>
</dbReference>
<organism evidence="13 14">
    <name type="scientific">Virgibacillus tibetensis</name>
    <dbReference type="NCBI Taxonomy" id="3042313"/>
    <lineage>
        <taxon>Bacteria</taxon>
        <taxon>Bacillati</taxon>
        <taxon>Bacillota</taxon>
        <taxon>Bacilli</taxon>
        <taxon>Bacillales</taxon>
        <taxon>Bacillaceae</taxon>
        <taxon>Virgibacillus</taxon>
    </lineage>
</organism>
<feature type="domain" description="Alpha-D-phosphohexomutase alpha/beta/alpha" evidence="10">
    <location>
        <begin position="3"/>
        <end position="136"/>
    </location>
</feature>
<evidence type="ECO:0000256" key="7">
    <source>
        <dbReference type="RuleBase" id="RU004326"/>
    </source>
</evidence>
<dbReference type="InterPro" id="IPR005844">
    <property type="entry name" value="A-D-PHexomutase_a/b/a-I"/>
</dbReference>
<dbReference type="Gene3D" id="3.30.310.50">
    <property type="entry name" value="Alpha-D-phosphohexomutase, C-terminal domain"/>
    <property type="match status" value="1"/>
</dbReference>
<feature type="active site" description="Phosphoserine intermediate" evidence="6">
    <location>
        <position position="100"/>
    </location>
</feature>
<evidence type="ECO:0000259" key="12">
    <source>
        <dbReference type="Pfam" id="PF02880"/>
    </source>
</evidence>
<gene>
    <name evidence="6 13" type="primary">glmM</name>
    <name evidence="13" type="ORF">QGM71_20420</name>
</gene>
<dbReference type="GO" id="GO:0008966">
    <property type="term" value="F:phosphoglucosamine mutase activity"/>
    <property type="evidence" value="ECO:0007669"/>
    <property type="project" value="UniProtKB-EC"/>
</dbReference>
<name>A0ABU6KKY6_9BACI</name>
<dbReference type="EC" id="5.4.2.10" evidence="6 8"/>
<evidence type="ECO:0000259" key="11">
    <source>
        <dbReference type="Pfam" id="PF02879"/>
    </source>
</evidence>
<dbReference type="NCBIfam" id="TIGR01455">
    <property type="entry name" value="glmM"/>
    <property type="match status" value="1"/>
</dbReference>
<dbReference type="PRINTS" id="PR00509">
    <property type="entry name" value="PGMPMM"/>
</dbReference>
<keyword evidence="14" id="KW-1185">Reference proteome</keyword>
<comment type="function">
    <text evidence="6 8">Catalyzes the conversion of glucosamine-6-phosphate to glucosamine-1-phosphate.</text>
</comment>
<feature type="domain" description="Alpha-D-phosphohexomutase C-terminal" evidence="9">
    <location>
        <begin position="372"/>
        <end position="438"/>
    </location>
</feature>
<comment type="PTM">
    <text evidence="6">Activated by phosphorylation.</text>
</comment>
<feature type="binding site" evidence="6">
    <location>
        <position position="243"/>
    </location>
    <ligand>
        <name>Mg(2+)</name>
        <dbReference type="ChEBI" id="CHEBI:18420"/>
    </ligand>
</feature>
<evidence type="ECO:0000256" key="6">
    <source>
        <dbReference type="HAMAP-Rule" id="MF_01554"/>
    </source>
</evidence>
<feature type="modified residue" description="Phosphoserine" evidence="6">
    <location>
        <position position="100"/>
    </location>
</feature>
<dbReference type="InterPro" id="IPR005841">
    <property type="entry name" value="Alpha-D-phosphohexomutase_SF"/>
</dbReference>
<dbReference type="PROSITE" id="PS00710">
    <property type="entry name" value="PGM_PMM"/>
    <property type="match status" value="1"/>
</dbReference>
<reference evidence="13 14" key="1">
    <citation type="journal article" date="2024" name="Int. J. Syst. Evol. Microbiol.">
        <title>Virgibacillus tibetensis sp. nov., isolated from salt lake on the Tibetan Plateau of China.</title>
        <authorList>
            <person name="Phurbu D."/>
            <person name="Liu Z.-X."/>
            <person name="Wang R."/>
            <person name="Zheng Y.-Y."/>
            <person name="Liu H.-C."/>
            <person name="Zhou Y.-G."/>
            <person name="Yu Y.-J."/>
            <person name="Li A.-H."/>
        </authorList>
    </citation>
    <scope>NUCLEOTIDE SEQUENCE [LARGE SCALE GENOMIC DNA]</scope>
    <source>
        <strain evidence="13 14">C22-A2</strain>
    </source>
</reference>
<evidence type="ECO:0000256" key="5">
    <source>
        <dbReference type="ARBA" id="ARBA00023235"/>
    </source>
</evidence>
<dbReference type="Pfam" id="PF00408">
    <property type="entry name" value="PGM_PMM_IV"/>
    <property type="match status" value="1"/>
</dbReference>
<evidence type="ECO:0000256" key="3">
    <source>
        <dbReference type="ARBA" id="ARBA00022723"/>
    </source>
</evidence>
<dbReference type="HAMAP" id="MF_01554_B">
    <property type="entry name" value="GlmM_B"/>
    <property type="match status" value="1"/>
</dbReference>
<dbReference type="NCBIfam" id="NF008139">
    <property type="entry name" value="PRK10887.1"/>
    <property type="match status" value="1"/>
</dbReference>
<dbReference type="InterPro" id="IPR005846">
    <property type="entry name" value="A-D-PHexomutase_a/b/a-III"/>
</dbReference>
<comment type="caution">
    <text evidence="13">The sequence shown here is derived from an EMBL/GenBank/DDBJ whole genome shotgun (WGS) entry which is preliminary data.</text>
</comment>
<dbReference type="RefSeq" id="WP_327609360.1">
    <property type="nucleotide sequence ID" value="NZ_JARZFX010000020.1"/>
</dbReference>
<dbReference type="CDD" id="cd05802">
    <property type="entry name" value="GlmM"/>
    <property type="match status" value="1"/>
</dbReference>
<dbReference type="InterPro" id="IPR005845">
    <property type="entry name" value="A-D-PHexomutase_a/b/a-II"/>
</dbReference>
<dbReference type="InterPro" id="IPR016066">
    <property type="entry name" value="A-D-PHexomutase_CS"/>
</dbReference>
<dbReference type="Gene3D" id="3.40.120.10">
    <property type="entry name" value="Alpha-D-Glucose-1,6-Bisphosphate, subunit A, domain 3"/>
    <property type="match status" value="3"/>
</dbReference>
<dbReference type="PANTHER" id="PTHR42946:SF1">
    <property type="entry name" value="PHOSPHOGLUCOMUTASE (ALPHA-D-GLUCOSE-1,6-BISPHOSPHATE-DEPENDENT)"/>
    <property type="match status" value="1"/>
</dbReference>
<feature type="binding site" description="via phosphate group" evidence="6">
    <location>
        <position position="100"/>
    </location>
    <ligand>
        <name>Mg(2+)</name>
        <dbReference type="ChEBI" id="CHEBI:18420"/>
    </ligand>
</feature>
<dbReference type="Pfam" id="PF02880">
    <property type="entry name" value="PGM_PMM_III"/>
    <property type="match status" value="1"/>
</dbReference>
<feature type="domain" description="Alpha-D-phosphohexomutase alpha/beta/alpha" evidence="12">
    <location>
        <begin position="256"/>
        <end position="365"/>
    </location>
</feature>
<dbReference type="EMBL" id="JARZFX010000020">
    <property type="protein sequence ID" value="MEC5425825.1"/>
    <property type="molecule type" value="Genomic_DNA"/>
</dbReference>
<dbReference type="InterPro" id="IPR036900">
    <property type="entry name" value="A-D-PHexomutase_C_sf"/>
</dbReference>